<dbReference type="GO" id="GO:0008793">
    <property type="term" value="F:aromatic-amino-acid transaminase activity"/>
    <property type="evidence" value="ECO:0007669"/>
    <property type="project" value="TreeGrafter"/>
</dbReference>
<evidence type="ECO:0000256" key="2">
    <source>
        <dbReference type="ARBA" id="ARBA00007441"/>
    </source>
</evidence>
<evidence type="ECO:0000313" key="8">
    <source>
        <dbReference type="Proteomes" id="UP000829685"/>
    </source>
</evidence>
<organism evidence="7 8">
    <name type="scientific">Neoarthrinium moseri</name>
    <dbReference type="NCBI Taxonomy" id="1658444"/>
    <lineage>
        <taxon>Eukaryota</taxon>
        <taxon>Fungi</taxon>
        <taxon>Dikarya</taxon>
        <taxon>Ascomycota</taxon>
        <taxon>Pezizomycotina</taxon>
        <taxon>Sordariomycetes</taxon>
        <taxon>Xylariomycetidae</taxon>
        <taxon>Amphisphaeriales</taxon>
        <taxon>Apiosporaceae</taxon>
        <taxon>Neoarthrinium</taxon>
    </lineage>
</organism>
<protein>
    <recommendedName>
        <fullName evidence="6">Aminotransferase class I/classII large domain-containing protein</fullName>
    </recommendedName>
</protein>
<evidence type="ECO:0000256" key="5">
    <source>
        <dbReference type="ARBA" id="ARBA00022898"/>
    </source>
</evidence>
<reference evidence="7" key="1">
    <citation type="submission" date="2021-03" db="EMBL/GenBank/DDBJ databases">
        <title>Revisited historic fungal species revealed as producer of novel bioactive compounds through whole genome sequencing and comparative genomics.</title>
        <authorList>
            <person name="Vignolle G.A."/>
            <person name="Hochenegger N."/>
            <person name="Mach R.L."/>
            <person name="Mach-Aigner A.R."/>
            <person name="Javad Rahimi M."/>
            <person name="Salim K.A."/>
            <person name="Chan C.M."/>
            <person name="Lim L.B.L."/>
            <person name="Cai F."/>
            <person name="Druzhinina I.S."/>
            <person name="U'Ren J.M."/>
            <person name="Derntl C."/>
        </authorList>
    </citation>
    <scope>NUCLEOTIDE SEQUENCE</scope>
    <source>
        <strain evidence="7">TUCIM 5799</strain>
    </source>
</reference>
<dbReference type="Proteomes" id="UP000829685">
    <property type="component" value="Unassembled WGS sequence"/>
</dbReference>
<dbReference type="GO" id="GO:0047536">
    <property type="term" value="F:2-aminoadipate transaminase activity"/>
    <property type="evidence" value="ECO:0007669"/>
    <property type="project" value="TreeGrafter"/>
</dbReference>
<dbReference type="PANTHER" id="PTHR42790:SF21">
    <property type="entry name" value="AROMATIC_AMINOADIPATE AMINOTRANSFERASE 1"/>
    <property type="match status" value="1"/>
</dbReference>
<sequence>MKIKESIALVQEKRSRDGPLPIEVAPYTCSDFFKVQKRGTKPKAVRWDHRLSLESRNLRTSPLKAASRANQGDIISLGTARPTPEYYPWDVLTMQCRSTAASSGNEQQQSSSMSCLDGESGYDLGIAMNYGYSTGSPQVLRYVTEHIEMVHDPPYDDWESCLTCGSTSALDITLRILCNRGDAVLVEKYTYSGTLGTIHAQGLHTVGIEMDQFGLLPEDLDQQLDTWDSDKGPKPFVLYMIPTGQNPTGATQNLTRRKEIYRIAVKHDLYILEDDPYYFLNMERAGYNGTTPQSLTLDPDDYLQHLPTSYLSLDTSGRVLRIDTTSKILAPGLRCGWITGCSQIVNKFVSYSEVGIAAPAGPSQVMLYKLLDETWGHEGFIKWLNSLSEEYRQRRDMMIEACMNSLPLEVCHWETPAAGMFIWVVVKATKHPEFGQHINGELSQKTLLHIEGEIFKKCQENGVLVSKGSWFRPEGQELQDLCFRLTFAASSKDVLSQGITRFGKALRSEFAM</sequence>
<dbReference type="GO" id="GO:0030170">
    <property type="term" value="F:pyridoxal phosphate binding"/>
    <property type="evidence" value="ECO:0007669"/>
    <property type="project" value="InterPro"/>
</dbReference>
<dbReference type="AlphaFoldDB" id="A0A9Q0AKL2"/>
<comment type="cofactor">
    <cofactor evidence="1">
        <name>pyridoxal 5'-phosphate</name>
        <dbReference type="ChEBI" id="CHEBI:597326"/>
    </cofactor>
</comment>
<dbReference type="InterPro" id="IPR004839">
    <property type="entry name" value="Aminotransferase_I/II_large"/>
</dbReference>
<dbReference type="GO" id="GO:0019878">
    <property type="term" value="P:lysine biosynthetic process via aminoadipic acid"/>
    <property type="evidence" value="ECO:0007669"/>
    <property type="project" value="TreeGrafter"/>
</dbReference>
<proteinExistence type="inferred from homology"/>
<evidence type="ECO:0000256" key="4">
    <source>
        <dbReference type="ARBA" id="ARBA00022679"/>
    </source>
</evidence>
<accession>A0A9Q0AKL2</accession>
<dbReference type="PANTHER" id="PTHR42790">
    <property type="entry name" value="AMINOTRANSFERASE"/>
    <property type="match status" value="1"/>
</dbReference>
<comment type="similarity">
    <text evidence="2">Belongs to the class-I pyridoxal-phosphate-dependent aminotransferase family.</text>
</comment>
<dbReference type="EMBL" id="JAFIMR010000043">
    <property type="protein sequence ID" value="KAI1856527.1"/>
    <property type="molecule type" value="Genomic_DNA"/>
</dbReference>
<dbReference type="GO" id="GO:0009074">
    <property type="term" value="P:aromatic amino acid family catabolic process"/>
    <property type="evidence" value="ECO:0007669"/>
    <property type="project" value="TreeGrafter"/>
</dbReference>
<dbReference type="InterPro" id="IPR015421">
    <property type="entry name" value="PyrdxlP-dep_Trfase_major"/>
</dbReference>
<evidence type="ECO:0000259" key="6">
    <source>
        <dbReference type="Pfam" id="PF00155"/>
    </source>
</evidence>
<evidence type="ECO:0000256" key="1">
    <source>
        <dbReference type="ARBA" id="ARBA00001933"/>
    </source>
</evidence>
<dbReference type="GO" id="GO:0006571">
    <property type="term" value="P:tyrosine biosynthetic process"/>
    <property type="evidence" value="ECO:0007669"/>
    <property type="project" value="TreeGrafter"/>
</dbReference>
<keyword evidence="3" id="KW-0032">Aminotransferase</keyword>
<dbReference type="InterPro" id="IPR015424">
    <property type="entry name" value="PyrdxlP-dep_Trfase"/>
</dbReference>
<dbReference type="Pfam" id="PF00155">
    <property type="entry name" value="Aminotran_1_2"/>
    <property type="match status" value="1"/>
</dbReference>
<dbReference type="OrthoDB" id="691673at2759"/>
<keyword evidence="5" id="KW-0663">Pyridoxal phosphate</keyword>
<name>A0A9Q0AKL2_9PEZI</name>
<gene>
    <name evidence="7" type="ORF">JX265_011486</name>
</gene>
<evidence type="ECO:0000313" key="7">
    <source>
        <dbReference type="EMBL" id="KAI1856527.1"/>
    </source>
</evidence>
<keyword evidence="8" id="KW-1185">Reference proteome</keyword>
<dbReference type="SUPFAM" id="SSF53383">
    <property type="entry name" value="PLP-dependent transferases"/>
    <property type="match status" value="1"/>
</dbReference>
<feature type="domain" description="Aminotransferase class I/classII large" evidence="6">
    <location>
        <begin position="129"/>
        <end position="501"/>
    </location>
</feature>
<keyword evidence="4" id="KW-0808">Transferase</keyword>
<dbReference type="Gene3D" id="3.40.640.10">
    <property type="entry name" value="Type I PLP-dependent aspartate aminotransferase-like (Major domain)"/>
    <property type="match status" value="1"/>
</dbReference>
<dbReference type="InterPro" id="IPR050859">
    <property type="entry name" value="Class-I_PLP-dep_aminotransf"/>
</dbReference>
<dbReference type="CDD" id="cd00609">
    <property type="entry name" value="AAT_like"/>
    <property type="match status" value="1"/>
</dbReference>
<evidence type="ECO:0000256" key="3">
    <source>
        <dbReference type="ARBA" id="ARBA00022576"/>
    </source>
</evidence>
<comment type="caution">
    <text evidence="7">The sequence shown here is derived from an EMBL/GenBank/DDBJ whole genome shotgun (WGS) entry which is preliminary data.</text>
</comment>